<dbReference type="SUPFAM" id="SSF55846">
    <property type="entry name" value="N-acetylmuramoyl-L-alanine amidase-like"/>
    <property type="match status" value="1"/>
</dbReference>
<evidence type="ECO:0000256" key="1">
    <source>
        <dbReference type="ARBA" id="ARBA00001561"/>
    </source>
</evidence>
<evidence type="ECO:0000256" key="2">
    <source>
        <dbReference type="ARBA" id="ARBA00011901"/>
    </source>
</evidence>
<comment type="catalytic activity">
    <reaction evidence="1">
        <text>Hydrolyzes the link between N-acetylmuramoyl residues and L-amino acid residues in certain cell-wall glycopeptides.</text>
        <dbReference type="EC" id="3.5.1.28"/>
    </reaction>
</comment>
<evidence type="ECO:0000256" key="3">
    <source>
        <dbReference type="ARBA" id="ARBA00022801"/>
    </source>
</evidence>
<proteinExistence type="predicted"/>
<evidence type="ECO:0000259" key="5">
    <source>
        <dbReference type="Pfam" id="PF01510"/>
    </source>
</evidence>
<dbReference type="GO" id="GO:0009254">
    <property type="term" value="P:peptidoglycan turnover"/>
    <property type="evidence" value="ECO:0007669"/>
    <property type="project" value="TreeGrafter"/>
</dbReference>
<dbReference type="GO" id="GO:0008745">
    <property type="term" value="F:N-acetylmuramoyl-L-alanine amidase activity"/>
    <property type="evidence" value="ECO:0007669"/>
    <property type="project" value="UniProtKB-EC"/>
</dbReference>
<dbReference type="Gene3D" id="3.40.80.10">
    <property type="entry name" value="Peptidoglycan recognition protein-like"/>
    <property type="match status" value="1"/>
</dbReference>
<dbReference type="Proteomes" id="UP000315235">
    <property type="component" value="Unassembled WGS sequence"/>
</dbReference>
<keyword evidence="3" id="KW-0378">Hydrolase</keyword>
<reference evidence="6 7" key="1">
    <citation type="submission" date="2019-07" db="EMBL/GenBank/DDBJ databases">
        <title>Pseudomonas mangiferae sp. nov., isolated from bark of mango tree in Thailand.</title>
        <authorList>
            <person name="Srisuk N."/>
            <person name="Anurat P."/>
        </authorList>
    </citation>
    <scope>NUCLEOTIDE SEQUENCE [LARGE SCALE GENOMIC DNA]</scope>
    <source>
        <strain evidence="6 7">DMKU_BBB3-04</strain>
    </source>
</reference>
<dbReference type="GO" id="GO:0009253">
    <property type="term" value="P:peptidoglycan catabolic process"/>
    <property type="evidence" value="ECO:0007669"/>
    <property type="project" value="InterPro"/>
</dbReference>
<feature type="domain" description="N-acetylmuramoyl-L-alanine amidase" evidence="5">
    <location>
        <begin position="29"/>
        <end position="195"/>
    </location>
</feature>
<dbReference type="Pfam" id="PF01510">
    <property type="entry name" value="Amidase_2"/>
    <property type="match status" value="1"/>
</dbReference>
<accession>A0A553GWR9</accession>
<dbReference type="EMBL" id="VJOY01000010">
    <property type="protein sequence ID" value="TRX73948.1"/>
    <property type="molecule type" value="Genomic_DNA"/>
</dbReference>
<evidence type="ECO:0000256" key="4">
    <source>
        <dbReference type="ARBA" id="ARBA00023316"/>
    </source>
</evidence>
<dbReference type="RefSeq" id="WP_143489075.1">
    <property type="nucleotide sequence ID" value="NZ_VJOY01000010.1"/>
</dbReference>
<dbReference type="InterPro" id="IPR051206">
    <property type="entry name" value="NAMLAA_amidase_2"/>
</dbReference>
<name>A0A553GWR9_9PSED</name>
<protein>
    <recommendedName>
        <fullName evidence="2">N-acetylmuramoyl-L-alanine amidase</fullName>
        <ecNumber evidence="2">3.5.1.28</ecNumber>
    </recommendedName>
</protein>
<comment type="caution">
    <text evidence="6">The sequence shown here is derived from an EMBL/GenBank/DDBJ whole genome shotgun (WGS) entry which is preliminary data.</text>
</comment>
<dbReference type="PANTHER" id="PTHR30417">
    <property type="entry name" value="N-ACETYLMURAMOYL-L-ALANINE AMIDASE AMID"/>
    <property type="match status" value="1"/>
</dbReference>
<organism evidence="6 7">
    <name type="scientific">Pseudomonas mangiferae</name>
    <dbReference type="NCBI Taxonomy" id="2593654"/>
    <lineage>
        <taxon>Bacteria</taxon>
        <taxon>Pseudomonadati</taxon>
        <taxon>Pseudomonadota</taxon>
        <taxon>Gammaproteobacteria</taxon>
        <taxon>Pseudomonadales</taxon>
        <taxon>Pseudomonadaceae</taxon>
        <taxon>Pseudomonas</taxon>
    </lineage>
</organism>
<keyword evidence="4" id="KW-0961">Cell wall biogenesis/degradation</keyword>
<dbReference type="InterPro" id="IPR002502">
    <property type="entry name" value="Amidase_domain"/>
</dbReference>
<gene>
    <name evidence="6" type="ORF">FM069_14470</name>
</gene>
<evidence type="ECO:0000313" key="7">
    <source>
        <dbReference type="Proteomes" id="UP000315235"/>
    </source>
</evidence>
<evidence type="ECO:0000313" key="6">
    <source>
        <dbReference type="EMBL" id="TRX73948.1"/>
    </source>
</evidence>
<dbReference type="GO" id="GO:0071555">
    <property type="term" value="P:cell wall organization"/>
    <property type="evidence" value="ECO:0007669"/>
    <property type="project" value="UniProtKB-KW"/>
</dbReference>
<dbReference type="EC" id="3.5.1.28" evidence="2"/>
<dbReference type="PANTHER" id="PTHR30417:SF1">
    <property type="entry name" value="N-ACETYLMURAMOYL-L-ALANINE AMIDASE AMID"/>
    <property type="match status" value="1"/>
</dbReference>
<dbReference type="InterPro" id="IPR036505">
    <property type="entry name" value="Amidase/PGRP_sf"/>
</dbReference>
<dbReference type="AlphaFoldDB" id="A0A553GWR9"/>
<dbReference type="OrthoDB" id="8844265at2"/>
<keyword evidence="7" id="KW-1185">Reference proteome</keyword>
<sequence length="203" mass="22042">MLTIDAAGMITDPRVRNARATTIERGDMSAVNGIIVHQTGGSTAASSLNSYKTSVAGAHLLVDKDGTIYQTASLYKRTNHVGRLRARCLAEHRCSPAETKALQSFNPRAEHTREIAKSAPDRYPSNQDSIGIELVGETVANSDFGRVAGAAERVYVTVTDAQNASLKWLIDEISVALKVPMMEVFRHPTVSRKTDSEASTARW</sequence>